<dbReference type="GO" id="GO:0051782">
    <property type="term" value="P:negative regulation of cell division"/>
    <property type="evidence" value="ECO:0007669"/>
    <property type="project" value="TreeGrafter"/>
</dbReference>
<name>A0A5C7F914_9BACI</name>
<dbReference type="GO" id="GO:0009898">
    <property type="term" value="C:cytoplasmic side of plasma membrane"/>
    <property type="evidence" value="ECO:0007669"/>
    <property type="project" value="TreeGrafter"/>
</dbReference>
<accession>A0A5C7F914</accession>
<dbReference type="GO" id="GO:0005524">
    <property type="term" value="F:ATP binding"/>
    <property type="evidence" value="ECO:0007669"/>
    <property type="project" value="TreeGrafter"/>
</dbReference>
<dbReference type="InterPro" id="IPR011006">
    <property type="entry name" value="CheY-like_superfamily"/>
</dbReference>
<feature type="region of interest" description="Disordered" evidence="1">
    <location>
        <begin position="375"/>
        <end position="396"/>
    </location>
</feature>
<dbReference type="EMBL" id="CP144914">
    <property type="protein sequence ID" value="WWD80871.1"/>
    <property type="molecule type" value="Genomic_DNA"/>
</dbReference>
<dbReference type="Gene3D" id="3.40.50.2300">
    <property type="match status" value="1"/>
</dbReference>
<dbReference type="Gene3D" id="3.40.50.300">
    <property type="entry name" value="P-loop containing nucleotide triphosphate hydrolases"/>
    <property type="match status" value="1"/>
</dbReference>
<reference evidence="3 4" key="1">
    <citation type="submission" date="2024-01" db="EMBL/GenBank/DDBJ databases">
        <title>Complete Genome Sequence of Alkalicoccus halolimnae BZ-SZ-XJ29T, a Moderately Halophilic Bacterium Isolated from a Salt Lake.</title>
        <authorList>
            <person name="Zhao B."/>
        </authorList>
    </citation>
    <scope>NUCLEOTIDE SEQUENCE [LARGE SCALE GENOMIC DNA]</scope>
    <source>
        <strain evidence="3 4">BZ-SZ-XJ29</strain>
    </source>
</reference>
<evidence type="ECO:0000256" key="1">
    <source>
        <dbReference type="SAM" id="MobiDB-lite"/>
    </source>
</evidence>
<dbReference type="InterPro" id="IPR050625">
    <property type="entry name" value="ParA/MinD_ATPase"/>
</dbReference>
<feature type="compositionally biased region" description="Basic residues" evidence="1">
    <location>
        <begin position="385"/>
        <end position="396"/>
    </location>
</feature>
<dbReference type="GO" id="GO:0005829">
    <property type="term" value="C:cytosol"/>
    <property type="evidence" value="ECO:0007669"/>
    <property type="project" value="TreeGrafter"/>
</dbReference>
<dbReference type="PANTHER" id="PTHR43384">
    <property type="entry name" value="SEPTUM SITE-DETERMINING PROTEIN MIND HOMOLOG, CHLOROPLASTIC-RELATED"/>
    <property type="match status" value="1"/>
</dbReference>
<dbReference type="AlphaFoldDB" id="A0A5C7F914"/>
<dbReference type="RefSeq" id="WP_147803209.1">
    <property type="nucleotide sequence ID" value="NZ_CP144914.1"/>
</dbReference>
<evidence type="ECO:0000259" key="2">
    <source>
        <dbReference type="Pfam" id="PF13614"/>
    </source>
</evidence>
<dbReference type="Proteomes" id="UP000321816">
    <property type="component" value="Chromosome"/>
</dbReference>
<gene>
    <name evidence="3" type="ORF">FTX54_004740</name>
</gene>
<proteinExistence type="predicted"/>
<dbReference type="InterPro" id="IPR025669">
    <property type="entry name" value="AAA_dom"/>
</dbReference>
<evidence type="ECO:0000313" key="3">
    <source>
        <dbReference type="EMBL" id="WWD80871.1"/>
    </source>
</evidence>
<dbReference type="SUPFAM" id="SSF52172">
    <property type="entry name" value="CheY-like"/>
    <property type="match status" value="1"/>
</dbReference>
<feature type="domain" description="AAA" evidence="2">
    <location>
        <begin position="139"/>
        <end position="301"/>
    </location>
</feature>
<dbReference type="OrthoDB" id="9794577at2"/>
<dbReference type="SUPFAM" id="SSF52540">
    <property type="entry name" value="P-loop containing nucleoside triphosphate hydrolases"/>
    <property type="match status" value="1"/>
</dbReference>
<dbReference type="GO" id="GO:0016887">
    <property type="term" value="F:ATP hydrolysis activity"/>
    <property type="evidence" value="ECO:0007669"/>
    <property type="project" value="TreeGrafter"/>
</dbReference>
<organism evidence="3 4">
    <name type="scientific">Alkalicoccus halolimnae</name>
    <dbReference type="NCBI Taxonomy" id="1667239"/>
    <lineage>
        <taxon>Bacteria</taxon>
        <taxon>Bacillati</taxon>
        <taxon>Bacillota</taxon>
        <taxon>Bacilli</taxon>
        <taxon>Bacillales</taxon>
        <taxon>Bacillaceae</taxon>
        <taxon>Alkalicoccus</taxon>
    </lineage>
</organism>
<keyword evidence="4" id="KW-1185">Reference proteome</keyword>
<protein>
    <submittedName>
        <fullName evidence="3">AAA family ATPase</fullName>
    </submittedName>
</protein>
<dbReference type="InterPro" id="IPR027417">
    <property type="entry name" value="P-loop_NTPase"/>
</dbReference>
<dbReference type="KEGG" id="ahal:FTX54_004740"/>
<dbReference type="PANTHER" id="PTHR43384:SF13">
    <property type="entry name" value="SLR0110 PROTEIN"/>
    <property type="match status" value="1"/>
</dbReference>
<sequence length="396" mass="44445">MEMQWLFYSDTNARADMLEECLEKRDYKLKRVTYLDRLFDHLKKDPNVVLLIKANKVYNVYQLCEELSAKYPHLHIVLMIPDNMENAKKAMKAGASNTIRFSADKDEIREMIVHAEKNIQHRMRQADVTGIPLIAIDQRVVSISSTKGGAGRSSVTVNLAAALAEQGQRVAVLDGDIQFGDTAMYLNLKPKKTIYEWVKEGDNRAELDIDQFMTKHDSGVSILAAPSRPEFFEMITAADIQYAIEELKNIYQVILIDNTAAISEVQLQCLKASDEILVLSNGELPCVRNTRLYFDTLESLQLSHKAKLVHNRSGKKGAIDPKKMEEVIGASIFASLSEQEAIVSGSIQEGVPYVTSHPRKPVAKDMKALAAKLMAGTEEKEQKAEKKKKKMMAKAQ</sequence>
<dbReference type="Pfam" id="PF13614">
    <property type="entry name" value="AAA_31"/>
    <property type="match status" value="1"/>
</dbReference>
<evidence type="ECO:0000313" key="4">
    <source>
        <dbReference type="Proteomes" id="UP000321816"/>
    </source>
</evidence>